<keyword evidence="1" id="KW-0418">Kinase</keyword>
<keyword evidence="1" id="KW-0723">Serine/threonine-protein kinase</keyword>
<evidence type="ECO:0000256" key="3">
    <source>
        <dbReference type="ARBA" id="ARBA00022840"/>
    </source>
</evidence>
<keyword evidence="8" id="KW-1185">Reference proteome</keyword>
<dbReference type="EMBL" id="JBGBPQ010000001">
    <property type="protein sequence ID" value="KAL1529834.1"/>
    <property type="molecule type" value="Genomic_DNA"/>
</dbReference>
<gene>
    <name evidence="7" type="ORF">AB1Y20_000766</name>
</gene>
<dbReference type="PROSITE" id="PS00108">
    <property type="entry name" value="PROTEIN_KINASE_ST"/>
    <property type="match status" value="1"/>
</dbReference>
<dbReference type="Proteomes" id="UP001515480">
    <property type="component" value="Unassembled WGS sequence"/>
</dbReference>
<feature type="compositionally biased region" description="Low complexity" evidence="5">
    <location>
        <begin position="668"/>
        <end position="678"/>
    </location>
</feature>
<comment type="caution">
    <text evidence="7">The sequence shown here is derived from an EMBL/GenBank/DDBJ whole genome shotgun (WGS) entry which is preliminary data.</text>
</comment>
<feature type="region of interest" description="Disordered" evidence="5">
    <location>
        <begin position="622"/>
        <end position="693"/>
    </location>
</feature>
<dbReference type="Gene3D" id="3.30.200.20">
    <property type="entry name" value="Phosphorylase Kinase, domain 1"/>
    <property type="match status" value="1"/>
</dbReference>
<accession>A0AB34K7K7</accession>
<sequence length="1010" mass="108233">MGGCGSKATTGACAADGEGEGAPRAHAAADGRTVPPSDSDATPSAPQSGGIVASAPPAIGAKLSAQTDAAADASDVVVTLEPPEAGPDAPREPKGKEGEGVEGGRDVLTAALQKLKAEREVLVAQKLSSAERTVVLAGKTPDDVNALCLGVYELWEGEPLHNDRHVYRQQGGECILWHAAGSWYVGSDDGWGGRAGFVTVADAAYLPEQIATEWEVAADGKRVDAPLLRCMTAAAHDKMAAEARAAASSRIYLAGSLEDNELCLGAYLLTQETLNGRHVYRHEEEDCLLWHTKGWWYVGAAEALGQSSGFLRASDDSFLPEAVVALWEVVSKDGWRDAPTVRFITGEAHERSSAAERSGASARVVLVGDTPEGRNAVCLGAYIMRDGTMLHDRHVYQQEGADCCLWHSKGSWYIGAAEDVGGSSGFLRVADDSYMPERVVAAWEVAADGGWLPAPLVRCITAEEHEHVTKQQLRGASLLVTLDGATPEDRNSVCLGTYQLLRDHPAVHNRHVYKQAEEDCLLWHAMGAWFVGSTSDVGQCSGFLRVADAAFLPERIQGEWEVAADGGWLAAPGVRCTGTASVSGASGDLLSTKSSSMSNDASPNGGFRGALSRSNSLAVGMRGTLSRSNSVAQPDERSSAASEDTSSEEGDADEGKTEMSSPLRPCISPLKLSSLPSEESSKRSSQVAQSNRVAKHSSRLSYMSLSAKLLNSSASSQSILGSIGSWAVDAHEIVWGKRLGAGAFGEVYDGKWRRSRVAVKRLLTSGRWQLEEESVQDFFAEMEILSNARHPNIVRFLGACVEPDNLCILFEFCPQSLLDFLQKAPEPLPLPSVVRIAQQEVALGIYYLHSCKPPVLHLDLKSANVLLDDYGVVCDFGLARLKLDTSERESKVAGSPFWSAPEVLRGEAIFEKADTFSYGMLCFELMSRQLPYPSVSAPEVSIGVATNMLPRPQLPDTPATGYPAELVNLMEKCWLYEPAERPAFNEILDHLERIAEVNDVGRLNLGVAAL</sequence>
<dbReference type="AlphaFoldDB" id="A0AB34K7K7"/>
<dbReference type="PROSITE" id="PS50011">
    <property type="entry name" value="PROTEIN_KINASE_DOM"/>
    <property type="match status" value="1"/>
</dbReference>
<dbReference type="PROSITE" id="PS00107">
    <property type="entry name" value="PROTEIN_KINASE_ATP"/>
    <property type="match status" value="1"/>
</dbReference>
<dbReference type="PANTHER" id="PTHR44329">
    <property type="entry name" value="SERINE/THREONINE-PROTEIN KINASE TNNI3K-RELATED"/>
    <property type="match status" value="1"/>
</dbReference>
<feature type="compositionally biased region" description="Low complexity" evidence="5">
    <location>
        <begin position="35"/>
        <end position="48"/>
    </location>
</feature>
<dbReference type="InterPro" id="IPR017441">
    <property type="entry name" value="Protein_kinase_ATP_BS"/>
</dbReference>
<dbReference type="InterPro" id="IPR011009">
    <property type="entry name" value="Kinase-like_dom_sf"/>
</dbReference>
<dbReference type="InterPro" id="IPR008271">
    <property type="entry name" value="Ser/Thr_kinase_AS"/>
</dbReference>
<feature type="binding site" evidence="4">
    <location>
        <position position="760"/>
    </location>
    <ligand>
        <name>ATP</name>
        <dbReference type="ChEBI" id="CHEBI:30616"/>
    </ligand>
</feature>
<dbReference type="GO" id="GO:0005524">
    <property type="term" value="F:ATP binding"/>
    <property type="evidence" value="ECO:0007669"/>
    <property type="project" value="UniProtKB-UniRule"/>
</dbReference>
<dbReference type="SUPFAM" id="SSF56112">
    <property type="entry name" value="Protein kinase-like (PK-like)"/>
    <property type="match status" value="1"/>
</dbReference>
<dbReference type="InterPro" id="IPR051681">
    <property type="entry name" value="Ser/Thr_Kinases-Pseudokinases"/>
</dbReference>
<dbReference type="Gene3D" id="1.10.510.10">
    <property type="entry name" value="Transferase(Phosphotransferase) domain 1"/>
    <property type="match status" value="1"/>
</dbReference>
<feature type="compositionally biased region" description="Basic and acidic residues" evidence="5">
    <location>
        <begin position="89"/>
        <end position="105"/>
    </location>
</feature>
<dbReference type="CDD" id="cd13999">
    <property type="entry name" value="STKc_MAP3K-like"/>
    <property type="match status" value="1"/>
</dbReference>
<keyword evidence="1" id="KW-0808">Transferase</keyword>
<dbReference type="InterPro" id="IPR000719">
    <property type="entry name" value="Prot_kinase_dom"/>
</dbReference>
<dbReference type="GO" id="GO:0004674">
    <property type="term" value="F:protein serine/threonine kinase activity"/>
    <property type="evidence" value="ECO:0007669"/>
    <property type="project" value="UniProtKB-KW"/>
</dbReference>
<proteinExistence type="predicted"/>
<keyword evidence="2 4" id="KW-0547">Nucleotide-binding</keyword>
<evidence type="ECO:0000259" key="6">
    <source>
        <dbReference type="PROSITE" id="PS50011"/>
    </source>
</evidence>
<name>A0AB34K7K7_PRYPA</name>
<protein>
    <recommendedName>
        <fullName evidence="6">Protein kinase domain-containing protein</fullName>
    </recommendedName>
</protein>
<evidence type="ECO:0000313" key="8">
    <source>
        <dbReference type="Proteomes" id="UP001515480"/>
    </source>
</evidence>
<evidence type="ECO:0000313" key="7">
    <source>
        <dbReference type="EMBL" id="KAL1529834.1"/>
    </source>
</evidence>
<keyword evidence="3 4" id="KW-0067">ATP-binding</keyword>
<feature type="region of interest" description="Disordered" evidence="5">
    <location>
        <begin position="1"/>
        <end position="55"/>
    </location>
</feature>
<dbReference type="Pfam" id="PF07714">
    <property type="entry name" value="PK_Tyr_Ser-Thr"/>
    <property type="match status" value="1"/>
</dbReference>
<dbReference type="InterPro" id="IPR001245">
    <property type="entry name" value="Ser-Thr/Tyr_kinase_cat_dom"/>
</dbReference>
<dbReference type="SMART" id="SM00220">
    <property type="entry name" value="S_TKc"/>
    <property type="match status" value="1"/>
</dbReference>
<organism evidence="7 8">
    <name type="scientific">Prymnesium parvum</name>
    <name type="common">Toxic golden alga</name>
    <dbReference type="NCBI Taxonomy" id="97485"/>
    <lineage>
        <taxon>Eukaryota</taxon>
        <taxon>Haptista</taxon>
        <taxon>Haptophyta</taxon>
        <taxon>Prymnesiophyceae</taxon>
        <taxon>Prymnesiales</taxon>
        <taxon>Prymnesiaceae</taxon>
        <taxon>Prymnesium</taxon>
    </lineage>
</organism>
<evidence type="ECO:0000256" key="2">
    <source>
        <dbReference type="ARBA" id="ARBA00022741"/>
    </source>
</evidence>
<evidence type="ECO:0000256" key="5">
    <source>
        <dbReference type="SAM" id="MobiDB-lite"/>
    </source>
</evidence>
<reference evidence="7 8" key="1">
    <citation type="journal article" date="2024" name="Science">
        <title>Giant polyketide synthase enzymes in the biosynthesis of giant marine polyether toxins.</title>
        <authorList>
            <person name="Fallon T.R."/>
            <person name="Shende V.V."/>
            <person name="Wierzbicki I.H."/>
            <person name="Pendleton A.L."/>
            <person name="Watervoot N.F."/>
            <person name="Auber R.P."/>
            <person name="Gonzalez D.J."/>
            <person name="Wisecaver J.H."/>
            <person name="Moore B.S."/>
        </authorList>
    </citation>
    <scope>NUCLEOTIDE SEQUENCE [LARGE SCALE GENOMIC DNA]</scope>
    <source>
        <strain evidence="7 8">12B1</strain>
    </source>
</reference>
<evidence type="ECO:0000256" key="1">
    <source>
        <dbReference type="ARBA" id="ARBA00022527"/>
    </source>
</evidence>
<evidence type="ECO:0000256" key="4">
    <source>
        <dbReference type="PROSITE-ProRule" id="PRU10141"/>
    </source>
</evidence>
<feature type="region of interest" description="Disordered" evidence="5">
    <location>
        <begin position="80"/>
        <end position="105"/>
    </location>
</feature>
<dbReference type="PANTHER" id="PTHR44329:SF298">
    <property type="entry name" value="MIXED LINEAGE KINASE DOMAIN-LIKE PROTEIN"/>
    <property type="match status" value="1"/>
</dbReference>
<feature type="domain" description="Protein kinase" evidence="6">
    <location>
        <begin position="733"/>
        <end position="993"/>
    </location>
</feature>